<feature type="region of interest" description="Disordered" evidence="6">
    <location>
        <begin position="318"/>
        <end position="360"/>
    </location>
</feature>
<keyword evidence="10" id="KW-1185">Reference proteome</keyword>
<evidence type="ECO:0000256" key="6">
    <source>
        <dbReference type="SAM" id="MobiDB-lite"/>
    </source>
</evidence>
<feature type="compositionally biased region" description="Polar residues" evidence="6">
    <location>
        <begin position="318"/>
        <end position="330"/>
    </location>
</feature>
<dbReference type="EMBL" id="MU865608">
    <property type="protein sequence ID" value="KAK4220957.1"/>
    <property type="molecule type" value="Genomic_DNA"/>
</dbReference>
<feature type="region of interest" description="Disordered" evidence="6">
    <location>
        <begin position="383"/>
        <end position="424"/>
    </location>
</feature>
<evidence type="ECO:0000259" key="8">
    <source>
        <dbReference type="Pfam" id="PF20684"/>
    </source>
</evidence>
<keyword evidence="3 7" id="KW-1133">Transmembrane helix</keyword>
<comment type="subcellular location">
    <subcellularLocation>
        <location evidence="1">Membrane</location>
        <topology evidence="1">Multi-pass membrane protein</topology>
    </subcellularLocation>
</comment>
<feature type="domain" description="Rhodopsin" evidence="8">
    <location>
        <begin position="58"/>
        <end position="295"/>
    </location>
</feature>
<gene>
    <name evidence="9" type="ORF">QBC38DRAFT_462003</name>
</gene>
<name>A0AAN7BF01_9PEZI</name>
<keyword evidence="2 7" id="KW-0812">Transmembrane</keyword>
<feature type="transmembrane region" description="Helical" evidence="7">
    <location>
        <begin position="74"/>
        <end position="93"/>
    </location>
</feature>
<feature type="compositionally biased region" description="Basic and acidic residues" evidence="6">
    <location>
        <begin position="402"/>
        <end position="415"/>
    </location>
</feature>
<evidence type="ECO:0000256" key="7">
    <source>
        <dbReference type="SAM" id="Phobius"/>
    </source>
</evidence>
<dbReference type="InterPro" id="IPR052337">
    <property type="entry name" value="SAT4-like"/>
</dbReference>
<evidence type="ECO:0000256" key="2">
    <source>
        <dbReference type="ARBA" id="ARBA00022692"/>
    </source>
</evidence>
<feature type="transmembrane region" description="Helical" evidence="7">
    <location>
        <begin position="43"/>
        <end position="62"/>
    </location>
</feature>
<evidence type="ECO:0000313" key="9">
    <source>
        <dbReference type="EMBL" id="KAK4220957.1"/>
    </source>
</evidence>
<dbReference type="InterPro" id="IPR049326">
    <property type="entry name" value="Rhodopsin_dom_fungi"/>
</dbReference>
<feature type="transmembrane region" description="Helical" evidence="7">
    <location>
        <begin position="113"/>
        <end position="131"/>
    </location>
</feature>
<evidence type="ECO:0000256" key="5">
    <source>
        <dbReference type="ARBA" id="ARBA00038359"/>
    </source>
</evidence>
<reference evidence="9" key="1">
    <citation type="journal article" date="2023" name="Mol. Phylogenet. Evol.">
        <title>Genome-scale phylogeny and comparative genomics of the fungal order Sordariales.</title>
        <authorList>
            <person name="Hensen N."/>
            <person name="Bonometti L."/>
            <person name="Westerberg I."/>
            <person name="Brannstrom I.O."/>
            <person name="Guillou S."/>
            <person name="Cros-Aarteil S."/>
            <person name="Calhoun S."/>
            <person name="Haridas S."/>
            <person name="Kuo A."/>
            <person name="Mondo S."/>
            <person name="Pangilinan J."/>
            <person name="Riley R."/>
            <person name="LaButti K."/>
            <person name="Andreopoulos B."/>
            <person name="Lipzen A."/>
            <person name="Chen C."/>
            <person name="Yan M."/>
            <person name="Daum C."/>
            <person name="Ng V."/>
            <person name="Clum A."/>
            <person name="Steindorff A."/>
            <person name="Ohm R.A."/>
            <person name="Martin F."/>
            <person name="Silar P."/>
            <person name="Natvig D.O."/>
            <person name="Lalanne C."/>
            <person name="Gautier V."/>
            <person name="Ament-Velasquez S.L."/>
            <person name="Kruys A."/>
            <person name="Hutchinson M.I."/>
            <person name="Powell A.J."/>
            <person name="Barry K."/>
            <person name="Miller A.N."/>
            <person name="Grigoriev I.V."/>
            <person name="Debuchy R."/>
            <person name="Gladieux P."/>
            <person name="Hiltunen Thoren M."/>
            <person name="Johannesson H."/>
        </authorList>
    </citation>
    <scope>NUCLEOTIDE SEQUENCE</scope>
    <source>
        <strain evidence="9">CBS 990.96</strain>
    </source>
</reference>
<evidence type="ECO:0000313" key="10">
    <source>
        <dbReference type="Proteomes" id="UP001301958"/>
    </source>
</evidence>
<dbReference type="GO" id="GO:0016020">
    <property type="term" value="C:membrane"/>
    <property type="evidence" value="ECO:0007669"/>
    <property type="project" value="UniProtKB-SubCell"/>
</dbReference>
<organism evidence="9 10">
    <name type="scientific">Podospora fimiseda</name>
    <dbReference type="NCBI Taxonomy" id="252190"/>
    <lineage>
        <taxon>Eukaryota</taxon>
        <taxon>Fungi</taxon>
        <taxon>Dikarya</taxon>
        <taxon>Ascomycota</taxon>
        <taxon>Pezizomycotina</taxon>
        <taxon>Sordariomycetes</taxon>
        <taxon>Sordariomycetidae</taxon>
        <taxon>Sordariales</taxon>
        <taxon>Podosporaceae</taxon>
        <taxon>Podospora</taxon>
    </lineage>
</organism>
<feature type="transmembrane region" description="Helical" evidence="7">
    <location>
        <begin position="200"/>
        <end position="220"/>
    </location>
</feature>
<comment type="similarity">
    <text evidence="5">Belongs to the SAT4 family.</text>
</comment>
<evidence type="ECO:0000256" key="3">
    <source>
        <dbReference type="ARBA" id="ARBA00022989"/>
    </source>
</evidence>
<evidence type="ECO:0000256" key="4">
    <source>
        <dbReference type="ARBA" id="ARBA00023136"/>
    </source>
</evidence>
<feature type="compositionally biased region" description="Basic residues" evidence="6">
    <location>
        <begin position="334"/>
        <end position="350"/>
    </location>
</feature>
<accession>A0AAN7BF01</accession>
<feature type="transmembrane region" description="Helical" evidence="7">
    <location>
        <begin position="232"/>
        <end position="250"/>
    </location>
</feature>
<sequence>MSSVNFFSTETTRLLLPRNNNNTGSHGFNKNKPIVDYGAQINFTIWLLTALSAAFLALRVYCKFLRHRGLWWDDHVLIASWFSLMLSCAFVSISVNLGFGRSLSLFDFRNLEPYLLFVNLAGTFSILAALWSKTSFGLTILRISSGWTKVAVWFIIITVNIALGGAIAITWGQCMPINKIWQPSTPGTCWSKHRQVNYNIITAVYSGAMDIVLALVPWKLIWSLTMNRKEKIGVLVAMSMGVFAGITSIIKITQLPSISNSTFTEATTQLMILGAAEGAIAIIACSIPILRALLKDTRPQPGPTQFYGMDFSLYTGSENSQGTGRSSTVISSSGHRHNRSRSRNHSRTHTRNGSAWTNKEMSIGSDPILRLSKLSRFSGLSMGFSTTNSGSGRRPGTRNGMHSRDVSEFSGRDPDGWSLVSPPPGKIVQTEEVVVEFEPNPGMGPIGQGFPQVTMPMNVLGAGARGHDRSDSQWSVGRMV</sequence>
<comment type="caution">
    <text evidence="9">The sequence shown here is derived from an EMBL/GenBank/DDBJ whole genome shotgun (WGS) entry which is preliminary data.</text>
</comment>
<dbReference type="Pfam" id="PF20684">
    <property type="entry name" value="Fung_rhodopsin"/>
    <property type="match status" value="1"/>
</dbReference>
<feature type="transmembrane region" description="Helical" evidence="7">
    <location>
        <begin position="151"/>
        <end position="171"/>
    </location>
</feature>
<dbReference type="PANTHER" id="PTHR33048">
    <property type="entry name" value="PTH11-LIKE INTEGRAL MEMBRANE PROTEIN (AFU_ORTHOLOGUE AFUA_5G11245)"/>
    <property type="match status" value="1"/>
</dbReference>
<keyword evidence="4 7" id="KW-0472">Membrane</keyword>
<proteinExistence type="inferred from homology"/>
<evidence type="ECO:0000256" key="1">
    <source>
        <dbReference type="ARBA" id="ARBA00004141"/>
    </source>
</evidence>
<dbReference type="Proteomes" id="UP001301958">
    <property type="component" value="Unassembled WGS sequence"/>
</dbReference>
<feature type="transmembrane region" description="Helical" evidence="7">
    <location>
        <begin position="270"/>
        <end position="290"/>
    </location>
</feature>
<reference evidence="9" key="2">
    <citation type="submission" date="2023-05" db="EMBL/GenBank/DDBJ databases">
        <authorList>
            <consortium name="Lawrence Berkeley National Laboratory"/>
            <person name="Steindorff A."/>
            <person name="Hensen N."/>
            <person name="Bonometti L."/>
            <person name="Westerberg I."/>
            <person name="Brannstrom I.O."/>
            <person name="Guillou S."/>
            <person name="Cros-Aarteil S."/>
            <person name="Calhoun S."/>
            <person name="Haridas S."/>
            <person name="Kuo A."/>
            <person name="Mondo S."/>
            <person name="Pangilinan J."/>
            <person name="Riley R."/>
            <person name="Labutti K."/>
            <person name="Andreopoulos B."/>
            <person name="Lipzen A."/>
            <person name="Chen C."/>
            <person name="Yanf M."/>
            <person name="Daum C."/>
            <person name="Ng V."/>
            <person name="Clum A."/>
            <person name="Ohm R."/>
            <person name="Martin F."/>
            <person name="Silar P."/>
            <person name="Natvig D."/>
            <person name="Lalanne C."/>
            <person name="Gautier V."/>
            <person name="Ament-Velasquez S.L."/>
            <person name="Kruys A."/>
            <person name="Hutchinson M.I."/>
            <person name="Powell A.J."/>
            <person name="Barry K."/>
            <person name="Miller A.N."/>
            <person name="Grigoriev I.V."/>
            <person name="Debuchy R."/>
            <person name="Gladieux P."/>
            <person name="Thoren M.H."/>
            <person name="Johannesson H."/>
        </authorList>
    </citation>
    <scope>NUCLEOTIDE SEQUENCE</scope>
    <source>
        <strain evidence="9">CBS 990.96</strain>
    </source>
</reference>
<dbReference type="PANTHER" id="PTHR33048:SF42">
    <property type="entry name" value="INTEGRAL MEMBRANE PROTEIN"/>
    <property type="match status" value="1"/>
</dbReference>
<dbReference type="AlphaFoldDB" id="A0AAN7BF01"/>
<protein>
    <recommendedName>
        <fullName evidence="8">Rhodopsin domain-containing protein</fullName>
    </recommendedName>
</protein>